<gene>
    <name evidence="1" type="ORF">J07HQW1_01690</name>
</gene>
<dbReference type="AlphaFoldDB" id="U1PHK7"/>
<reference evidence="1 2" key="1">
    <citation type="journal article" date="2013" name="PLoS ONE">
        <title>Assembly-driven community genomics of a hypersaline microbial ecosystem.</title>
        <authorList>
            <person name="Podell S."/>
            <person name="Ugalde J.A."/>
            <person name="Narasingarao P."/>
            <person name="Banfield J.F."/>
            <person name="Heidelberg K.B."/>
            <person name="Allen E.E."/>
        </authorList>
    </citation>
    <scope>NUCLEOTIDE SEQUENCE [LARGE SCALE GENOMIC DNA]</scope>
    <source>
        <strain evidence="2">J07HQW1</strain>
    </source>
</reference>
<dbReference type="HOGENOM" id="CLU_3387453_0_0_2"/>
<accession>U1PHK7</accession>
<dbReference type="Proteomes" id="UP000030649">
    <property type="component" value="Unassembled WGS sequence"/>
</dbReference>
<sequence length="32" mass="3501">MEVSIVVRLLLINNVISITQFDRVGQCGARVG</sequence>
<evidence type="ECO:0000313" key="2">
    <source>
        <dbReference type="Proteomes" id="UP000030649"/>
    </source>
</evidence>
<name>U1PHK7_9EURY</name>
<dbReference type="EMBL" id="KE356560">
    <property type="protein sequence ID" value="ERG91656.1"/>
    <property type="molecule type" value="Genomic_DNA"/>
</dbReference>
<proteinExistence type="predicted"/>
<evidence type="ECO:0000313" key="1">
    <source>
        <dbReference type="EMBL" id="ERG91656.1"/>
    </source>
</evidence>
<protein>
    <submittedName>
        <fullName evidence="1">Uncharacterized protein</fullName>
    </submittedName>
</protein>
<organism evidence="1 2">
    <name type="scientific">Haloquadratum walsbyi J07HQW1</name>
    <dbReference type="NCBI Taxonomy" id="1238424"/>
    <lineage>
        <taxon>Archaea</taxon>
        <taxon>Methanobacteriati</taxon>
        <taxon>Methanobacteriota</taxon>
        <taxon>Stenosarchaea group</taxon>
        <taxon>Halobacteria</taxon>
        <taxon>Halobacteriales</taxon>
        <taxon>Haloferacaceae</taxon>
        <taxon>Haloquadratum</taxon>
    </lineage>
</organism>